<evidence type="ECO:0000259" key="2">
    <source>
        <dbReference type="PROSITE" id="PS50113"/>
    </source>
</evidence>
<dbReference type="InterPro" id="IPR001633">
    <property type="entry name" value="EAL_dom"/>
</dbReference>
<dbReference type="Gene3D" id="3.30.450.20">
    <property type="entry name" value="PAS domain"/>
    <property type="match status" value="3"/>
</dbReference>
<evidence type="ECO:0000313" key="6">
    <source>
        <dbReference type="Proteomes" id="UP000655208"/>
    </source>
</evidence>
<dbReference type="NCBIfam" id="TIGR00229">
    <property type="entry name" value="sensory_box"/>
    <property type="match status" value="3"/>
</dbReference>
<name>A0A917WJI8_9ACTN</name>
<evidence type="ECO:0000259" key="1">
    <source>
        <dbReference type="PROSITE" id="PS50112"/>
    </source>
</evidence>
<feature type="domain" description="PAS" evidence="1">
    <location>
        <begin position="172"/>
        <end position="227"/>
    </location>
</feature>
<evidence type="ECO:0000313" key="5">
    <source>
        <dbReference type="EMBL" id="GGM08771.1"/>
    </source>
</evidence>
<dbReference type="InterPro" id="IPR035965">
    <property type="entry name" value="PAS-like_dom_sf"/>
</dbReference>
<dbReference type="FunFam" id="3.30.70.270:FF:000001">
    <property type="entry name" value="Diguanylate cyclase domain protein"/>
    <property type="match status" value="1"/>
</dbReference>
<dbReference type="SUPFAM" id="SSF55073">
    <property type="entry name" value="Nucleotide cyclase"/>
    <property type="match status" value="1"/>
</dbReference>
<dbReference type="InterPro" id="IPR035919">
    <property type="entry name" value="EAL_sf"/>
</dbReference>
<dbReference type="EMBL" id="BMNA01000006">
    <property type="protein sequence ID" value="GGM08771.1"/>
    <property type="molecule type" value="Genomic_DNA"/>
</dbReference>
<dbReference type="InterPro" id="IPR043128">
    <property type="entry name" value="Rev_trsase/Diguanyl_cyclase"/>
</dbReference>
<dbReference type="PROSITE" id="PS50883">
    <property type="entry name" value="EAL"/>
    <property type="match status" value="1"/>
</dbReference>
<dbReference type="SMART" id="SM00267">
    <property type="entry name" value="GGDEF"/>
    <property type="match status" value="1"/>
</dbReference>
<feature type="domain" description="PAC" evidence="2">
    <location>
        <begin position="119"/>
        <end position="171"/>
    </location>
</feature>
<organism evidence="5 6">
    <name type="scientific">Nakamurella endophytica</name>
    <dbReference type="NCBI Taxonomy" id="1748367"/>
    <lineage>
        <taxon>Bacteria</taxon>
        <taxon>Bacillati</taxon>
        <taxon>Actinomycetota</taxon>
        <taxon>Actinomycetes</taxon>
        <taxon>Nakamurellales</taxon>
        <taxon>Nakamurellaceae</taxon>
        <taxon>Nakamurella</taxon>
    </lineage>
</organism>
<evidence type="ECO:0000259" key="4">
    <source>
        <dbReference type="PROSITE" id="PS50887"/>
    </source>
</evidence>
<dbReference type="Pfam" id="PF13426">
    <property type="entry name" value="PAS_9"/>
    <property type="match status" value="1"/>
</dbReference>
<dbReference type="PANTHER" id="PTHR44757">
    <property type="entry name" value="DIGUANYLATE CYCLASE DGCP"/>
    <property type="match status" value="1"/>
</dbReference>
<dbReference type="Pfam" id="PF08447">
    <property type="entry name" value="PAS_3"/>
    <property type="match status" value="1"/>
</dbReference>
<dbReference type="InterPro" id="IPR052155">
    <property type="entry name" value="Biofilm_reg_signaling"/>
</dbReference>
<dbReference type="Gene3D" id="3.30.70.270">
    <property type="match status" value="1"/>
</dbReference>
<accession>A0A917WJI8</accession>
<dbReference type="InterPro" id="IPR001610">
    <property type="entry name" value="PAC"/>
</dbReference>
<proteinExistence type="predicted"/>
<dbReference type="InterPro" id="IPR029787">
    <property type="entry name" value="Nucleotide_cyclase"/>
</dbReference>
<dbReference type="InterPro" id="IPR013767">
    <property type="entry name" value="PAS_fold"/>
</dbReference>
<dbReference type="Proteomes" id="UP000655208">
    <property type="component" value="Unassembled WGS sequence"/>
</dbReference>
<dbReference type="CDD" id="cd01949">
    <property type="entry name" value="GGDEF"/>
    <property type="match status" value="1"/>
</dbReference>
<dbReference type="Gene3D" id="3.20.20.450">
    <property type="entry name" value="EAL domain"/>
    <property type="match status" value="1"/>
</dbReference>
<dbReference type="PROSITE" id="PS50887">
    <property type="entry name" value="GGDEF"/>
    <property type="match status" value="1"/>
</dbReference>
<dbReference type="SUPFAM" id="SSF55785">
    <property type="entry name" value="PYP-like sensor domain (PAS domain)"/>
    <property type="match status" value="3"/>
</dbReference>
<feature type="domain" description="PAS" evidence="1">
    <location>
        <begin position="308"/>
        <end position="367"/>
    </location>
</feature>
<dbReference type="PROSITE" id="PS50113">
    <property type="entry name" value="PAC"/>
    <property type="match status" value="3"/>
</dbReference>
<feature type="domain" description="GGDEF" evidence="4">
    <location>
        <begin position="467"/>
        <end position="601"/>
    </location>
</feature>
<keyword evidence="6" id="KW-1185">Reference proteome</keyword>
<dbReference type="CDD" id="cd01948">
    <property type="entry name" value="EAL"/>
    <property type="match status" value="1"/>
</dbReference>
<dbReference type="GO" id="GO:0006355">
    <property type="term" value="P:regulation of DNA-templated transcription"/>
    <property type="evidence" value="ECO:0007669"/>
    <property type="project" value="InterPro"/>
</dbReference>
<dbReference type="InterPro" id="IPR013655">
    <property type="entry name" value="PAS_fold_3"/>
</dbReference>
<feature type="domain" description="EAL" evidence="3">
    <location>
        <begin position="616"/>
        <end position="871"/>
    </location>
</feature>
<feature type="domain" description="PAC" evidence="2">
    <location>
        <begin position="385"/>
        <end position="435"/>
    </location>
</feature>
<dbReference type="Pfam" id="PF00990">
    <property type="entry name" value="GGDEF"/>
    <property type="match status" value="1"/>
</dbReference>
<dbReference type="PROSITE" id="PS50112">
    <property type="entry name" value="PAS"/>
    <property type="match status" value="2"/>
</dbReference>
<dbReference type="InterPro" id="IPR000014">
    <property type="entry name" value="PAS"/>
</dbReference>
<dbReference type="SMART" id="SM00091">
    <property type="entry name" value="PAS"/>
    <property type="match status" value="3"/>
</dbReference>
<dbReference type="CDD" id="cd00130">
    <property type="entry name" value="PAS"/>
    <property type="match status" value="3"/>
</dbReference>
<dbReference type="NCBIfam" id="TIGR00254">
    <property type="entry name" value="GGDEF"/>
    <property type="match status" value="1"/>
</dbReference>
<dbReference type="InterPro" id="IPR000160">
    <property type="entry name" value="GGDEF_dom"/>
</dbReference>
<evidence type="ECO:0000259" key="3">
    <source>
        <dbReference type="PROSITE" id="PS50883"/>
    </source>
</evidence>
<dbReference type="Pfam" id="PF00563">
    <property type="entry name" value="EAL"/>
    <property type="match status" value="1"/>
</dbReference>
<comment type="caution">
    <text evidence="5">The sequence shown here is derived from an EMBL/GenBank/DDBJ whole genome shotgun (WGS) entry which is preliminary data.</text>
</comment>
<dbReference type="SUPFAM" id="SSF141868">
    <property type="entry name" value="EAL domain-like"/>
    <property type="match status" value="1"/>
</dbReference>
<dbReference type="Gene3D" id="2.10.70.100">
    <property type="match status" value="1"/>
</dbReference>
<dbReference type="Pfam" id="PF00989">
    <property type="entry name" value="PAS"/>
    <property type="match status" value="1"/>
</dbReference>
<dbReference type="PANTHER" id="PTHR44757:SF2">
    <property type="entry name" value="BIOFILM ARCHITECTURE MAINTENANCE PROTEIN MBAA"/>
    <property type="match status" value="1"/>
</dbReference>
<dbReference type="InterPro" id="IPR000700">
    <property type="entry name" value="PAS-assoc_C"/>
</dbReference>
<feature type="domain" description="PAC" evidence="2">
    <location>
        <begin position="255"/>
        <end position="307"/>
    </location>
</feature>
<dbReference type="AlphaFoldDB" id="A0A917WJI8"/>
<sequence>MGQQSADGGGDPLADLRGRLAEQTALRVQAEASVAVLTARVRERERILRAAQELARVGDWSWDLRTGHMYWSEQVHRLVGLDPATSPADFDRYMSMVVDEDRDSSRTHVLRAAETGEDIELEHRVLRADGSVREMSVRGLAERDAAGTVVKLTGSIQDVTEIRQAARDLRRSRDLFAGVLDAATQQSIVATDPRGRITVFNRGAERMLGWLEDDVLGTSHERLHDPDELAERAGESGLPAGHPVVLARAATGEAETRRWTLRTRDGRRRCVEVSVTAMPGPGGTTGGFILVGTDITERLAAEQALRESESRFQDMFRYAPNGMMLIRLGSDVGRFSQVNAALCRLTGYSEEQLLQMRVVDLTADEEKHLHVERFGAMAAGQPAETTAERHWVRADGQDLWVQFSVTPRAGSTDSYLIGQVEDITARRQAEARLTHQALHDGLTGLPNRILLTDRIEHALASAKRSGHAVGVLYLDLDGFKSINDTAGHAAGDDVLVQVAGRLTRALRPGDTVARLGGDEFVVVCETLDDVTVAQRIAQRILDAVRRPYQHGNQVLRLSASVGICLSETDGTSTAAQLLNAADQAMYRAKDAGRDRIRVSGVDDPDHAARSARAARTLRLQRELTEAVARDEFFFVGQPVHHVDSGRVAAVETLIRWRHPDRGVLGPGEFLDVAESGDHILAMGRRALSESCRMAGDWVRALGPAAPPVHVNVSGRQLESGNLHDDVLAELEAHGLPPAQLVLELTETHMPLLADSLRKDLLRLREHGVMVAIDDLGTGYSSLSRITELPVDILKIDVSFVAGILTDQASAAVARGIVAIGEGMGLSVIAEGVETPEQATTLRGYGCGLVQGYHYSRPLPEDALMDYLRAHNGGAQG</sequence>
<reference evidence="5" key="2">
    <citation type="submission" date="2020-09" db="EMBL/GenBank/DDBJ databases">
        <authorList>
            <person name="Sun Q."/>
            <person name="Zhou Y."/>
        </authorList>
    </citation>
    <scope>NUCLEOTIDE SEQUENCE</scope>
    <source>
        <strain evidence="5">CGMCC 4.7308</strain>
    </source>
</reference>
<dbReference type="SMART" id="SM00052">
    <property type="entry name" value="EAL"/>
    <property type="match status" value="1"/>
</dbReference>
<protein>
    <submittedName>
        <fullName evidence="5">GGDEF domain-containing protein</fullName>
    </submittedName>
</protein>
<reference evidence="5" key="1">
    <citation type="journal article" date="2014" name="Int. J. Syst. Evol. Microbiol.">
        <title>Complete genome sequence of Corynebacterium casei LMG S-19264T (=DSM 44701T), isolated from a smear-ripened cheese.</title>
        <authorList>
            <consortium name="US DOE Joint Genome Institute (JGI-PGF)"/>
            <person name="Walter F."/>
            <person name="Albersmeier A."/>
            <person name="Kalinowski J."/>
            <person name="Ruckert C."/>
        </authorList>
    </citation>
    <scope>NUCLEOTIDE SEQUENCE</scope>
    <source>
        <strain evidence="5">CGMCC 4.7308</strain>
    </source>
</reference>
<dbReference type="SMART" id="SM00086">
    <property type="entry name" value="PAC"/>
    <property type="match status" value="3"/>
</dbReference>
<gene>
    <name evidence="5" type="ORF">GCM10011594_30850</name>
</gene>